<evidence type="ECO:0000313" key="5">
    <source>
        <dbReference type="EMBL" id="PIB75951.1"/>
    </source>
</evidence>
<evidence type="ECO:0000256" key="3">
    <source>
        <dbReference type="ARBA" id="ARBA00023236"/>
    </source>
</evidence>
<dbReference type="AlphaFoldDB" id="A0A2G5PC98"/>
<dbReference type="SUPFAM" id="SSF52540">
    <property type="entry name" value="P-loop containing nucleoside triphosphate hydrolases"/>
    <property type="match status" value="1"/>
</dbReference>
<dbReference type="GO" id="GO:0009432">
    <property type="term" value="P:SOS response"/>
    <property type="evidence" value="ECO:0007669"/>
    <property type="project" value="UniProtKB-KW"/>
</dbReference>
<proteinExistence type="predicted"/>
<dbReference type="Proteomes" id="UP000230551">
    <property type="component" value="Unassembled WGS sequence"/>
</dbReference>
<accession>A0A2G5PC98</accession>
<dbReference type="OrthoDB" id="174137at2"/>
<sequence length="1122" mass="124433">MATTLPIIPLAPPQPRTSQTARTLMAEDLLRPGQHRLARIQLFNWGTYDGYHDLPIARRGFLITGPSGSGKSTLLDAISTVLVPPSKLSFNAAAQGRGRTVASYVRGAYARGSDAETRELRARYLREGATWSAVGLTMSTANADGLDTVTTLVALFHLKRGSNDLGESGRAFLLFDHDLDITELRHVVTDGINVRALKKRWPETLYNKSYPQFGQRLRSRLGIADENAQLLLHRAMSAKGLDSLDRLFRDYMLEEPDTFAEARRAVEFFADLDEAHRRVVDTREQIDALAPLEELTAARDRDELTTRELGAELEALDGLAARFELDLAQTWRSDADSAHANAVVGEQQTRAAQAAASGALRDAERARDGNQTLRELSDALDHADEHVQRVLTQRQRLQALLDPWETGVPDSAEEFATVSAQIAREAEELTAGGTADRDAYAAQLLASEQAVSHVTELREQIAAAARERSNLDRRLLAAREVIARETGLPARSLPFAGELIDVVEPAWEGAAERVLGDLGRTMLVADDHAAEVAAAVDANHLGARLVWRKVDLRRTHRVPAVGPESIVNALRVAESPWQHWLNSQLASRYDYRRIDDPRDLGRHDRAVTRAGQVRDRDRHVKDDRYAIDDRTRYVLGTNNDEKLQALREMLRTAEATAVSERQRADAAQRAFEQHRARINSGPRILEIGWEEIDLGAAQARRLDAAERLAALRGDTEIDRLEAAVQAAQAAAEDAAAAHETALRVLHSAADHAGRVNARIAELTATTAATPPPPDDLTPRYRARFDDGRRAALRLDGFPAAQNAVEKQIRAAHLEADRSLNNTQHAIESLLLRYLSRWKHPDLAAEAGYADDALAFLRRLRADDLPKVENRFFELNERQSNQNLGTLAMRIRRAPGEIRRRIDEVNSSLRRSEFDRDRILQIDVRDCQHQDVTDFLADIARVQEHSLLADDRAAQEQRFERIRALLGRLGSSDSGDVLWRNRCLDTRRHVTFVGVEFDADGTAVNHHDSSDSLSGGQAQKLVFFCLAAALRYQLVGPDADLPSYGTVVLDEAFDRSDPEYTRRAADVFDQFGFHLVLATPLKMIRTLQDYVGGVATVSIRDSRASRLGVATIAEATDGNAAGD</sequence>
<gene>
    <name evidence="5" type="ORF">CQY22_007865</name>
</gene>
<dbReference type="PANTHER" id="PTHR32182">
    <property type="entry name" value="DNA REPLICATION AND REPAIR PROTEIN RECF"/>
    <property type="match status" value="1"/>
</dbReference>
<comment type="caution">
    <text evidence="5">The sequence shown here is derived from an EMBL/GenBank/DDBJ whole genome shotgun (WGS) entry which is preliminary data.</text>
</comment>
<keyword evidence="1" id="KW-0227">DNA damage</keyword>
<evidence type="ECO:0000313" key="6">
    <source>
        <dbReference type="Proteomes" id="UP000230551"/>
    </source>
</evidence>
<dbReference type="Gene3D" id="3.40.50.300">
    <property type="entry name" value="P-loop containing nucleotide triphosphate hydrolases"/>
    <property type="match status" value="1"/>
</dbReference>
<dbReference type="GO" id="GO:0006302">
    <property type="term" value="P:double-strand break repair"/>
    <property type="evidence" value="ECO:0007669"/>
    <property type="project" value="TreeGrafter"/>
</dbReference>
<dbReference type="GO" id="GO:0000731">
    <property type="term" value="P:DNA synthesis involved in DNA repair"/>
    <property type="evidence" value="ECO:0007669"/>
    <property type="project" value="TreeGrafter"/>
</dbReference>
<organism evidence="5 6">
    <name type="scientific">Mycolicibacterium brumae</name>
    <dbReference type="NCBI Taxonomy" id="85968"/>
    <lineage>
        <taxon>Bacteria</taxon>
        <taxon>Bacillati</taxon>
        <taxon>Actinomycetota</taxon>
        <taxon>Actinomycetes</taxon>
        <taxon>Mycobacteriales</taxon>
        <taxon>Mycobacteriaceae</taxon>
        <taxon>Mycolicibacterium</taxon>
    </lineage>
</organism>
<evidence type="ECO:0000256" key="2">
    <source>
        <dbReference type="ARBA" id="ARBA00023204"/>
    </source>
</evidence>
<keyword evidence="6" id="KW-1185">Reference proteome</keyword>
<keyword evidence="3" id="KW-0742">SOS response</keyword>
<dbReference type="PANTHER" id="PTHR32182:SF0">
    <property type="entry name" value="DNA REPLICATION AND REPAIR PROTEIN RECF"/>
    <property type="match status" value="1"/>
</dbReference>
<evidence type="ECO:0008006" key="7">
    <source>
        <dbReference type="Google" id="ProtNLM"/>
    </source>
</evidence>
<feature type="coiled-coil region" evidence="4">
    <location>
        <begin position="643"/>
        <end position="670"/>
    </location>
</feature>
<keyword evidence="2" id="KW-0234">DNA repair</keyword>
<evidence type="ECO:0000256" key="1">
    <source>
        <dbReference type="ARBA" id="ARBA00022763"/>
    </source>
</evidence>
<name>A0A2G5PC98_9MYCO</name>
<evidence type="ECO:0000256" key="4">
    <source>
        <dbReference type="SAM" id="Coils"/>
    </source>
</evidence>
<dbReference type="EMBL" id="PDCN02000007">
    <property type="protein sequence ID" value="PIB75951.1"/>
    <property type="molecule type" value="Genomic_DNA"/>
</dbReference>
<reference evidence="5 6" key="1">
    <citation type="journal article" date="2017" name="Infect. Genet. Evol.">
        <title>The new phylogeny of the genus Mycobacterium: The old and the news.</title>
        <authorList>
            <person name="Tortoli E."/>
            <person name="Fedrizzi T."/>
            <person name="Meehan C.J."/>
            <person name="Trovato A."/>
            <person name="Grottola A."/>
            <person name="Giacobazzi E."/>
            <person name="Serpini G.F."/>
            <person name="Tagliazucchi S."/>
            <person name="Fabio A."/>
            <person name="Bettua C."/>
            <person name="Bertorelli R."/>
            <person name="Frascaro F."/>
            <person name="De Sanctis V."/>
            <person name="Pecorari M."/>
            <person name="Jousson O."/>
            <person name="Segata N."/>
            <person name="Cirillo D.M."/>
        </authorList>
    </citation>
    <scope>NUCLEOTIDE SEQUENCE [LARGE SCALE GENOMIC DNA]</scope>
    <source>
        <strain evidence="5 6">CIP1034565</strain>
    </source>
</reference>
<dbReference type="STRING" id="85968.GCA_900073015_02875"/>
<dbReference type="Pfam" id="PF13555">
    <property type="entry name" value="AAA_29"/>
    <property type="match status" value="1"/>
</dbReference>
<dbReference type="InterPro" id="IPR027417">
    <property type="entry name" value="P-loop_NTPase"/>
</dbReference>
<keyword evidence="4" id="KW-0175">Coiled coil</keyword>
<dbReference type="Pfam" id="PF13558">
    <property type="entry name" value="SbcC_Walker_B"/>
    <property type="match status" value="1"/>
</dbReference>
<protein>
    <recommendedName>
        <fullName evidence="7">ATP-binding protein</fullName>
    </recommendedName>
</protein>